<dbReference type="SMART" id="SM00475">
    <property type="entry name" value="53EXOc"/>
    <property type="match status" value="1"/>
</dbReference>
<dbReference type="SUPFAM" id="SSF88723">
    <property type="entry name" value="PIN domain-like"/>
    <property type="match status" value="1"/>
</dbReference>
<dbReference type="PANTHER" id="PTHR42646">
    <property type="entry name" value="FLAP ENDONUCLEASE XNI"/>
    <property type="match status" value="1"/>
</dbReference>
<dbReference type="FunFam" id="1.10.150.20:FF:000003">
    <property type="entry name" value="DNA polymerase I"/>
    <property type="match status" value="1"/>
</dbReference>
<sequence>MKLSDQLPAPQAFYLIDASIYIFQSHFSPNVECFSEEGEELSAVYGFTQFLFQFLRRVKPERIGIAMDESLFCGFRHELCAQYKSNRELPDENLAMQLGACAEICRILGLAAYSSKKYEADDIIGTLSSRMVEFSEQDIAVCIVSRDKDLAQLLKSKNDSLWDYSGNRKRYRADIQNEYGVAPEQFPDYLGLVGDSVDCITGVPGVGPVKAKELLKNYHTLEGVYQNLESISGLSLRGASRLAAVLEEHHELAKLSKTLATIVCDASDEGEGFTNALPSSLKPYAIDSPSFEEFLFKYKFTNNDKDYLLSLAKRT</sequence>
<keyword evidence="1" id="KW-0540">Nuclease</keyword>
<gene>
    <name evidence="5" type="ORF">COA96_00965</name>
</gene>
<dbReference type="InterPro" id="IPR002421">
    <property type="entry name" value="5-3_exonuclease"/>
</dbReference>
<reference evidence="6" key="1">
    <citation type="submission" date="2017-08" db="EMBL/GenBank/DDBJ databases">
        <title>A dynamic microbial community with high functional redundancy inhabits the cold, oxic subseafloor aquifer.</title>
        <authorList>
            <person name="Tully B.J."/>
            <person name="Wheat C.G."/>
            <person name="Glazer B.T."/>
            <person name="Huber J.A."/>
        </authorList>
    </citation>
    <scope>NUCLEOTIDE SEQUENCE [LARGE SCALE GENOMIC DNA]</scope>
</reference>
<dbReference type="GO" id="GO:0017108">
    <property type="term" value="F:5'-flap endonuclease activity"/>
    <property type="evidence" value="ECO:0007669"/>
    <property type="project" value="InterPro"/>
</dbReference>
<dbReference type="SMART" id="SM00279">
    <property type="entry name" value="HhH2"/>
    <property type="match status" value="1"/>
</dbReference>
<keyword evidence="5" id="KW-0255">Endonuclease</keyword>
<protein>
    <submittedName>
        <fullName evidence="5">Flap endonuclease</fullName>
    </submittedName>
</protein>
<dbReference type="InterPro" id="IPR038969">
    <property type="entry name" value="FEN"/>
</dbReference>
<dbReference type="CDD" id="cd09859">
    <property type="entry name" value="PIN_53EXO"/>
    <property type="match status" value="1"/>
</dbReference>
<keyword evidence="3" id="KW-0238">DNA-binding</keyword>
<dbReference type="Pfam" id="PF02739">
    <property type="entry name" value="5_3_exonuc_N"/>
    <property type="match status" value="1"/>
</dbReference>
<proteinExistence type="predicted"/>
<dbReference type="GO" id="GO:0033567">
    <property type="term" value="P:DNA replication, Okazaki fragment processing"/>
    <property type="evidence" value="ECO:0007669"/>
    <property type="project" value="InterPro"/>
</dbReference>
<dbReference type="InterPro" id="IPR036279">
    <property type="entry name" value="5-3_exonuclease_C_sf"/>
</dbReference>
<dbReference type="PANTHER" id="PTHR42646:SF2">
    <property type="entry name" value="5'-3' EXONUCLEASE FAMILY PROTEIN"/>
    <property type="match status" value="1"/>
</dbReference>
<dbReference type="GO" id="GO:0003677">
    <property type="term" value="F:DNA binding"/>
    <property type="evidence" value="ECO:0007669"/>
    <property type="project" value="UniProtKB-KW"/>
</dbReference>
<keyword evidence="2" id="KW-0378">Hydrolase</keyword>
<evidence type="ECO:0000256" key="3">
    <source>
        <dbReference type="ARBA" id="ARBA00023125"/>
    </source>
</evidence>
<dbReference type="Pfam" id="PF01367">
    <property type="entry name" value="5_3_exonuc"/>
    <property type="match status" value="1"/>
</dbReference>
<dbReference type="Gene3D" id="3.40.50.1010">
    <property type="entry name" value="5'-nuclease"/>
    <property type="match status" value="1"/>
</dbReference>
<dbReference type="InterPro" id="IPR020046">
    <property type="entry name" value="5-3_exonucl_a-hlix_arch_N"/>
</dbReference>
<accession>A0A2A5BBN6</accession>
<evidence type="ECO:0000313" key="6">
    <source>
        <dbReference type="Proteomes" id="UP000218327"/>
    </source>
</evidence>
<evidence type="ECO:0000256" key="2">
    <source>
        <dbReference type="ARBA" id="ARBA00022801"/>
    </source>
</evidence>
<dbReference type="AlphaFoldDB" id="A0A2A5BBN6"/>
<evidence type="ECO:0000313" key="5">
    <source>
        <dbReference type="EMBL" id="PCJ28446.1"/>
    </source>
</evidence>
<dbReference type="InterPro" id="IPR020045">
    <property type="entry name" value="DNA_polI_H3TH"/>
</dbReference>
<evidence type="ECO:0000256" key="1">
    <source>
        <dbReference type="ARBA" id="ARBA00022722"/>
    </source>
</evidence>
<dbReference type="EMBL" id="NVVJ01000002">
    <property type="protein sequence ID" value="PCJ28446.1"/>
    <property type="molecule type" value="Genomic_DNA"/>
</dbReference>
<comment type="caution">
    <text evidence="5">The sequence shown here is derived from an EMBL/GenBank/DDBJ whole genome shotgun (WGS) entry which is preliminary data.</text>
</comment>
<dbReference type="Gene3D" id="1.10.150.20">
    <property type="entry name" value="5' to 3' exonuclease, C-terminal subdomain"/>
    <property type="match status" value="1"/>
</dbReference>
<evidence type="ECO:0000259" key="4">
    <source>
        <dbReference type="SMART" id="SM00475"/>
    </source>
</evidence>
<dbReference type="Proteomes" id="UP000218327">
    <property type="component" value="Unassembled WGS sequence"/>
</dbReference>
<dbReference type="GO" id="GO:0008409">
    <property type="term" value="F:5'-3' exonuclease activity"/>
    <property type="evidence" value="ECO:0007669"/>
    <property type="project" value="InterPro"/>
</dbReference>
<dbReference type="SUPFAM" id="SSF47807">
    <property type="entry name" value="5' to 3' exonuclease, C-terminal subdomain"/>
    <property type="match status" value="1"/>
</dbReference>
<name>A0A2A5BBN6_9GAMM</name>
<dbReference type="InterPro" id="IPR029060">
    <property type="entry name" value="PIN-like_dom_sf"/>
</dbReference>
<organism evidence="5 6">
    <name type="scientific">SAR86 cluster bacterium</name>
    <dbReference type="NCBI Taxonomy" id="2030880"/>
    <lineage>
        <taxon>Bacteria</taxon>
        <taxon>Pseudomonadati</taxon>
        <taxon>Pseudomonadota</taxon>
        <taxon>Gammaproteobacteria</taxon>
        <taxon>SAR86 cluster</taxon>
    </lineage>
</organism>
<feature type="domain" description="5'-3' exonuclease" evidence="4">
    <location>
        <begin position="9"/>
        <end position="287"/>
    </location>
</feature>
<dbReference type="InterPro" id="IPR008918">
    <property type="entry name" value="HhH2"/>
</dbReference>
<dbReference type="CDD" id="cd09898">
    <property type="entry name" value="H3TH_53EXO"/>
    <property type="match status" value="1"/>
</dbReference>